<reference evidence="2" key="2">
    <citation type="submission" date="2021-04" db="EMBL/GenBank/DDBJ databases">
        <authorList>
            <person name="Gilroy R."/>
        </authorList>
    </citation>
    <scope>NUCLEOTIDE SEQUENCE</scope>
    <source>
        <strain evidence="2">ChiSxjej3B15-572</strain>
    </source>
</reference>
<accession>A0A9D2AKQ9</accession>
<dbReference type="InterPro" id="IPR021324">
    <property type="entry name" value="DUF2929"/>
</dbReference>
<evidence type="ECO:0000256" key="1">
    <source>
        <dbReference type="SAM" id="Phobius"/>
    </source>
</evidence>
<dbReference type="EMBL" id="DXFH01000024">
    <property type="protein sequence ID" value="HIX35944.1"/>
    <property type="molecule type" value="Genomic_DNA"/>
</dbReference>
<keyword evidence="1" id="KW-0472">Membrane</keyword>
<keyword evidence="1" id="KW-0812">Transmembrane</keyword>
<keyword evidence="1" id="KW-1133">Transmembrane helix</keyword>
<feature type="transmembrane region" description="Helical" evidence="1">
    <location>
        <begin position="7"/>
        <end position="26"/>
    </location>
</feature>
<comment type="caution">
    <text evidence="2">The sequence shown here is derived from an EMBL/GenBank/DDBJ whole genome shotgun (WGS) entry which is preliminary data.</text>
</comment>
<dbReference type="AlphaFoldDB" id="A0A9D2AKQ9"/>
<dbReference type="Proteomes" id="UP000824231">
    <property type="component" value="Unassembled WGS sequence"/>
</dbReference>
<feature type="transmembrane region" description="Helical" evidence="1">
    <location>
        <begin position="32"/>
        <end position="56"/>
    </location>
</feature>
<evidence type="ECO:0000313" key="2">
    <source>
        <dbReference type="EMBL" id="HIX35944.1"/>
    </source>
</evidence>
<proteinExistence type="predicted"/>
<dbReference type="Pfam" id="PF11151">
    <property type="entry name" value="DUF2929"/>
    <property type="match status" value="1"/>
</dbReference>
<gene>
    <name evidence="2" type="ORF">H9856_06100</name>
</gene>
<sequence length="69" mass="7175">MKYVSGSIVAIIWGAILGAILGYIGGQLESATINYGTAAIIGAIIAFVAANCLYFITSHANPDRKTSNK</sequence>
<organism evidence="2 3">
    <name type="scientific">Candidatus Limosilactobacillus merdigallinarum</name>
    <dbReference type="NCBI Taxonomy" id="2838652"/>
    <lineage>
        <taxon>Bacteria</taxon>
        <taxon>Bacillati</taxon>
        <taxon>Bacillota</taxon>
        <taxon>Bacilli</taxon>
        <taxon>Lactobacillales</taxon>
        <taxon>Lactobacillaceae</taxon>
        <taxon>Limosilactobacillus</taxon>
    </lineage>
</organism>
<evidence type="ECO:0000313" key="3">
    <source>
        <dbReference type="Proteomes" id="UP000824231"/>
    </source>
</evidence>
<name>A0A9D2AKQ9_9LACO</name>
<protein>
    <submittedName>
        <fullName evidence="2">YjzD family protein</fullName>
    </submittedName>
</protein>
<reference evidence="2" key="1">
    <citation type="journal article" date="2021" name="PeerJ">
        <title>Extensive microbial diversity within the chicken gut microbiome revealed by metagenomics and culture.</title>
        <authorList>
            <person name="Gilroy R."/>
            <person name="Ravi A."/>
            <person name="Getino M."/>
            <person name="Pursley I."/>
            <person name="Horton D.L."/>
            <person name="Alikhan N.F."/>
            <person name="Baker D."/>
            <person name="Gharbi K."/>
            <person name="Hall N."/>
            <person name="Watson M."/>
            <person name="Adriaenssens E.M."/>
            <person name="Foster-Nyarko E."/>
            <person name="Jarju S."/>
            <person name="Secka A."/>
            <person name="Antonio M."/>
            <person name="Oren A."/>
            <person name="Chaudhuri R.R."/>
            <person name="La Ragione R."/>
            <person name="Hildebrand F."/>
            <person name="Pallen M.J."/>
        </authorList>
    </citation>
    <scope>NUCLEOTIDE SEQUENCE</scope>
    <source>
        <strain evidence="2">ChiSxjej3B15-572</strain>
    </source>
</reference>